<dbReference type="AlphaFoldDB" id="A0A2R6XP36"/>
<dbReference type="EMBL" id="KZ772679">
    <property type="protein sequence ID" value="PTQ47871.1"/>
    <property type="molecule type" value="Genomic_DNA"/>
</dbReference>
<protein>
    <submittedName>
        <fullName evidence="2">Uncharacterized protein</fullName>
    </submittedName>
</protein>
<name>A0A2R6XP36_MARPO</name>
<accession>A0A2R6XP36</accession>
<reference evidence="2" key="2">
    <citation type="submission" date="2017-12" db="EMBL/GenBank/DDBJ databases">
        <title>WGS assembly of Marchantia polymorpha.</title>
        <authorList>
            <person name="Bowman J.L."/>
            <person name="Kohchi T."/>
            <person name="Yamato K.T."/>
            <person name="Jenkins J."/>
            <person name="Shu S."/>
            <person name="Ishizaki K."/>
            <person name="Yamaoka S."/>
            <person name="Nishihama R."/>
            <person name="Nakamura Y."/>
            <person name="Berger F."/>
            <person name="Adam C."/>
            <person name="Aki S.S."/>
            <person name="Althoff F."/>
            <person name="Araki T."/>
            <person name="Arteaga-Vazquez M.A."/>
            <person name="Balasubrmanian S."/>
            <person name="Bauer D."/>
            <person name="Boehm C.R."/>
            <person name="Briginshaw L."/>
            <person name="Caballero-Perez J."/>
            <person name="Catarino B."/>
            <person name="Chen F."/>
            <person name="Chiyoda S."/>
            <person name="Chovatia M."/>
            <person name="Davies K.M."/>
            <person name="Delmans M."/>
            <person name="Demura T."/>
            <person name="Dierschke T."/>
            <person name="Dolan L."/>
            <person name="Dorantes-Acosta A.E."/>
            <person name="Eklund D.M."/>
            <person name="Florent S.N."/>
            <person name="Flores-Sandoval E."/>
            <person name="Fujiyama A."/>
            <person name="Fukuzawa H."/>
            <person name="Galik B."/>
            <person name="Grimanelli D."/>
            <person name="Grimwood J."/>
            <person name="Grossniklaus U."/>
            <person name="Hamada T."/>
            <person name="Haseloff J."/>
            <person name="Hetherington A.J."/>
            <person name="Higo A."/>
            <person name="Hirakawa Y."/>
            <person name="Hundley H.N."/>
            <person name="Ikeda Y."/>
            <person name="Inoue K."/>
            <person name="Inoue S."/>
            <person name="Ishida S."/>
            <person name="Jia Q."/>
            <person name="Kakita M."/>
            <person name="Kanazawa T."/>
            <person name="Kawai Y."/>
            <person name="Kawashima T."/>
            <person name="Kennedy M."/>
            <person name="Kinose K."/>
            <person name="Kinoshita T."/>
            <person name="Kohara Y."/>
            <person name="Koide E."/>
            <person name="Komatsu K."/>
            <person name="Kopischke S."/>
            <person name="Kubo M."/>
            <person name="Kyozuka J."/>
            <person name="Lagercrantz U."/>
            <person name="Lin S.S."/>
            <person name="Lindquist E."/>
            <person name="Lipzen A.M."/>
            <person name="Lu C."/>
            <person name="Luna E.D."/>
            <person name="Martienssen R.A."/>
            <person name="Minamino N."/>
            <person name="Mizutani M."/>
            <person name="Mizutani M."/>
            <person name="Mochizuki N."/>
            <person name="Monte I."/>
            <person name="Mosher R."/>
            <person name="Nagasaki H."/>
            <person name="Nakagami H."/>
            <person name="Naramoto S."/>
            <person name="Nishitani K."/>
            <person name="Ohtani M."/>
            <person name="Okamoto T."/>
            <person name="Okumura M."/>
            <person name="Phillips J."/>
            <person name="Pollak B."/>
            <person name="Reinders A."/>
            <person name="Roevekamp M."/>
            <person name="Sano R."/>
            <person name="Sawa S."/>
            <person name="Schmid M.W."/>
            <person name="Shirakawa M."/>
            <person name="Solano R."/>
            <person name="Spunde A."/>
            <person name="Suetsugu N."/>
            <person name="Sugano S."/>
            <person name="Sugiyama A."/>
            <person name="Sun R."/>
            <person name="Suzuki Y."/>
            <person name="Takenaka M."/>
            <person name="Takezawa D."/>
            <person name="Tomogane H."/>
            <person name="Tsuzuki M."/>
            <person name="Ueda T."/>
            <person name="Umeda M."/>
            <person name="Ward J.M."/>
            <person name="Watanabe Y."/>
            <person name="Yazaki K."/>
            <person name="Yokoyama R."/>
            <person name="Yoshitake Y."/>
            <person name="Yotsui I."/>
            <person name="Zachgo S."/>
            <person name="Schmutz J."/>
        </authorList>
    </citation>
    <scope>NUCLEOTIDE SEQUENCE [LARGE SCALE GENOMIC DNA]</scope>
    <source>
        <strain evidence="2">Tak-1</strain>
    </source>
</reference>
<evidence type="ECO:0000256" key="1">
    <source>
        <dbReference type="SAM" id="MobiDB-lite"/>
    </source>
</evidence>
<sequence length="132" mass="14115">MSPKKVTTVCIMYIIPKEKLEKRSRIERSGSKLTGSWVVPSSVASHPTQAAETAAECLKRRESYSGNPARMSIKQITVLCMDALDILGKQVVTETESTSTGSSLDFGFGGNSTEHEAVQPVKCPGTPVSPGT</sequence>
<dbReference type="Proteomes" id="UP000244005">
    <property type="component" value="Unassembled WGS sequence"/>
</dbReference>
<keyword evidence="3" id="KW-1185">Reference proteome</keyword>
<dbReference type="Gramene" id="Mp3g02460.2">
    <property type="protein sequence ID" value="Mp3g02460.2.cds1"/>
    <property type="gene ID" value="Mp3g02460"/>
</dbReference>
<reference evidence="3" key="1">
    <citation type="journal article" date="2017" name="Cell">
        <title>Insights into land plant evolution garnered from the Marchantia polymorpha genome.</title>
        <authorList>
            <person name="Bowman J.L."/>
            <person name="Kohchi T."/>
            <person name="Yamato K.T."/>
            <person name="Jenkins J."/>
            <person name="Shu S."/>
            <person name="Ishizaki K."/>
            <person name="Yamaoka S."/>
            <person name="Nishihama R."/>
            <person name="Nakamura Y."/>
            <person name="Berger F."/>
            <person name="Adam C."/>
            <person name="Aki S.S."/>
            <person name="Althoff F."/>
            <person name="Araki T."/>
            <person name="Arteaga-Vazquez M.A."/>
            <person name="Balasubrmanian S."/>
            <person name="Barry K."/>
            <person name="Bauer D."/>
            <person name="Boehm C.R."/>
            <person name="Briginshaw L."/>
            <person name="Caballero-Perez J."/>
            <person name="Catarino B."/>
            <person name="Chen F."/>
            <person name="Chiyoda S."/>
            <person name="Chovatia M."/>
            <person name="Davies K.M."/>
            <person name="Delmans M."/>
            <person name="Demura T."/>
            <person name="Dierschke T."/>
            <person name="Dolan L."/>
            <person name="Dorantes-Acosta A.E."/>
            <person name="Eklund D.M."/>
            <person name="Florent S.N."/>
            <person name="Flores-Sandoval E."/>
            <person name="Fujiyama A."/>
            <person name="Fukuzawa H."/>
            <person name="Galik B."/>
            <person name="Grimanelli D."/>
            <person name="Grimwood J."/>
            <person name="Grossniklaus U."/>
            <person name="Hamada T."/>
            <person name="Haseloff J."/>
            <person name="Hetherington A.J."/>
            <person name="Higo A."/>
            <person name="Hirakawa Y."/>
            <person name="Hundley H.N."/>
            <person name="Ikeda Y."/>
            <person name="Inoue K."/>
            <person name="Inoue S.I."/>
            <person name="Ishida S."/>
            <person name="Jia Q."/>
            <person name="Kakita M."/>
            <person name="Kanazawa T."/>
            <person name="Kawai Y."/>
            <person name="Kawashima T."/>
            <person name="Kennedy M."/>
            <person name="Kinose K."/>
            <person name="Kinoshita T."/>
            <person name="Kohara Y."/>
            <person name="Koide E."/>
            <person name="Komatsu K."/>
            <person name="Kopischke S."/>
            <person name="Kubo M."/>
            <person name="Kyozuka J."/>
            <person name="Lagercrantz U."/>
            <person name="Lin S.S."/>
            <person name="Lindquist E."/>
            <person name="Lipzen A.M."/>
            <person name="Lu C.W."/>
            <person name="De Luna E."/>
            <person name="Martienssen R.A."/>
            <person name="Minamino N."/>
            <person name="Mizutani M."/>
            <person name="Mizutani M."/>
            <person name="Mochizuki N."/>
            <person name="Monte I."/>
            <person name="Mosher R."/>
            <person name="Nagasaki H."/>
            <person name="Nakagami H."/>
            <person name="Naramoto S."/>
            <person name="Nishitani K."/>
            <person name="Ohtani M."/>
            <person name="Okamoto T."/>
            <person name="Okumura M."/>
            <person name="Phillips J."/>
            <person name="Pollak B."/>
            <person name="Reinders A."/>
            <person name="Rovekamp M."/>
            <person name="Sano R."/>
            <person name="Sawa S."/>
            <person name="Schmid M.W."/>
            <person name="Shirakawa M."/>
            <person name="Solano R."/>
            <person name="Spunde A."/>
            <person name="Suetsugu N."/>
            <person name="Sugano S."/>
            <person name="Sugiyama A."/>
            <person name="Sun R."/>
            <person name="Suzuki Y."/>
            <person name="Takenaka M."/>
            <person name="Takezawa D."/>
            <person name="Tomogane H."/>
            <person name="Tsuzuki M."/>
            <person name="Ueda T."/>
            <person name="Umeda M."/>
            <person name="Ward J.M."/>
            <person name="Watanabe Y."/>
            <person name="Yazaki K."/>
            <person name="Yokoyama R."/>
            <person name="Yoshitake Y."/>
            <person name="Yotsui I."/>
            <person name="Zachgo S."/>
            <person name="Schmutz J."/>
        </authorList>
    </citation>
    <scope>NUCLEOTIDE SEQUENCE [LARGE SCALE GENOMIC DNA]</scope>
    <source>
        <strain evidence="3">Tak-1</strain>
    </source>
</reference>
<proteinExistence type="predicted"/>
<evidence type="ECO:0000313" key="2">
    <source>
        <dbReference type="EMBL" id="PTQ47871.1"/>
    </source>
</evidence>
<gene>
    <name evidence="2" type="ORF">MARPO_0007s0235</name>
</gene>
<feature type="region of interest" description="Disordered" evidence="1">
    <location>
        <begin position="96"/>
        <end position="132"/>
    </location>
</feature>
<dbReference type="Gramene" id="Mp3g02460.1">
    <property type="protein sequence ID" value="Mp3g02460.1.cds1"/>
    <property type="gene ID" value="Mp3g02460"/>
</dbReference>
<dbReference type="EMBL" id="KZ772679">
    <property type="protein sequence ID" value="PTQ47872.1"/>
    <property type="molecule type" value="Genomic_DNA"/>
</dbReference>
<organism evidence="2 3">
    <name type="scientific">Marchantia polymorpha</name>
    <name type="common">Common liverwort</name>
    <name type="synonym">Marchantia aquatica</name>
    <dbReference type="NCBI Taxonomy" id="3197"/>
    <lineage>
        <taxon>Eukaryota</taxon>
        <taxon>Viridiplantae</taxon>
        <taxon>Streptophyta</taxon>
        <taxon>Embryophyta</taxon>
        <taxon>Marchantiophyta</taxon>
        <taxon>Marchantiopsida</taxon>
        <taxon>Marchantiidae</taxon>
        <taxon>Marchantiales</taxon>
        <taxon>Marchantiaceae</taxon>
        <taxon>Marchantia</taxon>
    </lineage>
</organism>
<evidence type="ECO:0000313" key="3">
    <source>
        <dbReference type="Proteomes" id="UP000244005"/>
    </source>
</evidence>